<protein>
    <recommendedName>
        <fullName evidence="3">AP2/ERF domain-containing protein</fullName>
    </recommendedName>
</protein>
<accession>A0A192Y9T7</accession>
<dbReference type="InterPro" id="IPR016177">
    <property type="entry name" value="DNA-bd_dom_sf"/>
</dbReference>
<evidence type="ECO:0008006" key="3">
    <source>
        <dbReference type="Google" id="ProtNLM"/>
    </source>
</evidence>
<organism evidence="1 2">
    <name type="scientific">Morganella phage vB_MmoM_MP1</name>
    <dbReference type="NCBI Taxonomy" id="1852628"/>
    <lineage>
        <taxon>Viruses</taxon>
        <taxon>Duplodnaviria</taxon>
        <taxon>Heunggongvirae</taxon>
        <taxon>Uroviricota</taxon>
        <taxon>Caudoviricetes</taxon>
        <taxon>Pantevenvirales</taxon>
        <taxon>Straboviridae</taxon>
        <taxon>Gualtarvirus</taxon>
        <taxon>Gualtarvirus mp1</taxon>
    </lineage>
</organism>
<dbReference type="KEGG" id="vg:29059302"/>
<dbReference type="RefSeq" id="YP_009280127.1">
    <property type="nucleotide sequence ID" value="NC_031020.1"/>
</dbReference>
<gene>
    <name evidence="1" type="ORF">MP1_gp0269</name>
</gene>
<proteinExistence type="predicted"/>
<reference evidence="1 2" key="1">
    <citation type="submission" date="2016-04" db="EMBL/GenBank/DDBJ databases">
        <title>Comparative genomics of Morganella phages MP1 and MP2 define new clades among the T4 and T7-like Viruses.</title>
        <authorList>
            <person name="Pinto G."/>
            <person name="Oliveira A."/>
            <person name="Malgorzata L."/>
            <person name="Kropinski A."/>
            <person name="Azeredo J."/>
        </authorList>
    </citation>
    <scope>NUCLEOTIDE SEQUENCE [LARGE SCALE GENOMIC DNA]</scope>
</reference>
<evidence type="ECO:0000313" key="1">
    <source>
        <dbReference type="EMBL" id="ANM46494.1"/>
    </source>
</evidence>
<name>A0A192Y9T7_9CAUD</name>
<dbReference type="SUPFAM" id="SSF54171">
    <property type="entry name" value="DNA-binding domain"/>
    <property type="match status" value="1"/>
</dbReference>
<sequence>MQKIKANDGTNRGIIHGLCHTPEYTVYVGMKARCHNPKNLRYSDYGGRGIFVCEKWFHNFEAFYLDMGPRPTEKHQLDRIDNNKGYSPDNCQWVEPNINALNKRKYTNNKSGFKGVSFDKRAKLKPWRATIMRNKKQIQVGAFVTAKEANDARQQYIKNNNIDD</sequence>
<evidence type="ECO:0000313" key="2">
    <source>
        <dbReference type="Proteomes" id="UP000203816"/>
    </source>
</evidence>
<dbReference type="GO" id="GO:0003677">
    <property type="term" value="F:DNA binding"/>
    <property type="evidence" value="ECO:0007669"/>
    <property type="project" value="InterPro"/>
</dbReference>
<dbReference type="OrthoDB" id="8611at10239"/>
<dbReference type="EMBL" id="KX078569">
    <property type="protein sequence ID" value="ANM46494.1"/>
    <property type="molecule type" value="Genomic_DNA"/>
</dbReference>
<dbReference type="Proteomes" id="UP000203816">
    <property type="component" value="Segment"/>
</dbReference>
<keyword evidence="2" id="KW-1185">Reference proteome</keyword>
<dbReference type="GeneID" id="29059302"/>